<dbReference type="PANTHER" id="PTHR10314">
    <property type="entry name" value="CYSTATHIONINE BETA-SYNTHASE"/>
    <property type="match status" value="1"/>
</dbReference>
<dbReference type="OrthoDB" id="6482401at2759"/>
<dbReference type="Pfam" id="PF00291">
    <property type="entry name" value="PALP"/>
    <property type="match status" value="1"/>
</dbReference>
<dbReference type="GO" id="GO:0019344">
    <property type="term" value="P:cysteine biosynthetic process"/>
    <property type="evidence" value="ECO:0007669"/>
    <property type="project" value="UniProtKB-ARBA"/>
</dbReference>
<dbReference type="Gene3D" id="3.40.50.1100">
    <property type="match status" value="1"/>
</dbReference>
<organism evidence="2 3">
    <name type="scientific">Leptotrombidium deliense</name>
    <dbReference type="NCBI Taxonomy" id="299467"/>
    <lineage>
        <taxon>Eukaryota</taxon>
        <taxon>Metazoa</taxon>
        <taxon>Ecdysozoa</taxon>
        <taxon>Arthropoda</taxon>
        <taxon>Chelicerata</taxon>
        <taxon>Arachnida</taxon>
        <taxon>Acari</taxon>
        <taxon>Acariformes</taxon>
        <taxon>Trombidiformes</taxon>
        <taxon>Prostigmata</taxon>
        <taxon>Anystina</taxon>
        <taxon>Parasitengona</taxon>
        <taxon>Trombiculoidea</taxon>
        <taxon>Trombiculidae</taxon>
        <taxon>Leptotrombidium</taxon>
    </lineage>
</organism>
<dbReference type="InterPro" id="IPR036052">
    <property type="entry name" value="TrpB-like_PALP_sf"/>
</dbReference>
<keyword evidence="3" id="KW-1185">Reference proteome</keyword>
<sequence length="202" mass="21706">ANLILTDQVEGSPGNVTLADVQEAEKAAMDVIKKTGAYYVDQFNNEDNCLAHEETTGPEIWRQTGHKVDAFVAAVGTSGTLTGVSRFLKKVKPDCLTVAVEPEGAEVIAGKPVTKPLHVMQGSGYGRVQPLFRHEYVNESIAVSSEEAIEYRKLLGFKEGLHLGYTSGANVCAAIKLLKSGKLPEDANVVTILCDSGLKYPE</sequence>
<dbReference type="Proteomes" id="UP000288716">
    <property type="component" value="Unassembled WGS sequence"/>
</dbReference>
<protein>
    <submittedName>
        <fullName evidence="2">Beta-cyanoalanine synthase-like protein</fullName>
    </submittedName>
</protein>
<dbReference type="EMBL" id="NCKV01003241">
    <property type="protein sequence ID" value="RWS25924.1"/>
    <property type="molecule type" value="Genomic_DNA"/>
</dbReference>
<dbReference type="STRING" id="299467.A0A443SEH4"/>
<dbReference type="VEuPathDB" id="VectorBase:LDEU006114"/>
<accession>A0A443SEH4</accession>
<evidence type="ECO:0000313" key="2">
    <source>
        <dbReference type="EMBL" id="RWS25924.1"/>
    </source>
</evidence>
<evidence type="ECO:0000313" key="3">
    <source>
        <dbReference type="Proteomes" id="UP000288716"/>
    </source>
</evidence>
<reference evidence="2 3" key="1">
    <citation type="journal article" date="2018" name="Gigascience">
        <title>Genomes of trombidid mites reveal novel predicted allergens and laterally-transferred genes associated with secondary metabolism.</title>
        <authorList>
            <person name="Dong X."/>
            <person name="Chaisiri K."/>
            <person name="Xia D."/>
            <person name="Armstrong S.D."/>
            <person name="Fang Y."/>
            <person name="Donnelly M.J."/>
            <person name="Kadowaki T."/>
            <person name="McGarry J.W."/>
            <person name="Darby A.C."/>
            <person name="Makepeace B.L."/>
        </authorList>
    </citation>
    <scope>NUCLEOTIDE SEQUENCE [LARGE SCALE GENOMIC DNA]</scope>
    <source>
        <strain evidence="2">UoL-UT</strain>
    </source>
</reference>
<dbReference type="InterPro" id="IPR001926">
    <property type="entry name" value="TrpB-like_PALP"/>
</dbReference>
<feature type="non-terminal residue" evidence="2">
    <location>
        <position position="1"/>
    </location>
</feature>
<proteinExistence type="predicted"/>
<comment type="caution">
    <text evidence="2">The sequence shown here is derived from an EMBL/GenBank/DDBJ whole genome shotgun (WGS) entry which is preliminary data.</text>
</comment>
<feature type="domain" description="Tryptophan synthase beta chain-like PALP" evidence="1">
    <location>
        <begin position="19"/>
        <end position="195"/>
    </location>
</feature>
<evidence type="ECO:0000259" key="1">
    <source>
        <dbReference type="Pfam" id="PF00291"/>
    </source>
</evidence>
<dbReference type="SUPFAM" id="SSF53686">
    <property type="entry name" value="Tryptophan synthase beta subunit-like PLP-dependent enzymes"/>
    <property type="match status" value="1"/>
</dbReference>
<dbReference type="InterPro" id="IPR050214">
    <property type="entry name" value="Cys_Synth/Cystath_Beta-Synth"/>
</dbReference>
<name>A0A443SEH4_9ACAR</name>
<dbReference type="AlphaFoldDB" id="A0A443SEH4"/>
<gene>
    <name evidence="2" type="ORF">B4U80_00904</name>
</gene>